<feature type="region of interest" description="Disordered" evidence="1">
    <location>
        <begin position="89"/>
        <end position="163"/>
    </location>
</feature>
<evidence type="ECO:0000256" key="1">
    <source>
        <dbReference type="SAM" id="MobiDB-lite"/>
    </source>
</evidence>
<dbReference type="EMBL" id="JABDTM020016971">
    <property type="protein sequence ID" value="KAH0818654.1"/>
    <property type="molecule type" value="Genomic_DNA"/>
</dbReference>
<feature type="region of interest" description="Disordered" evidence="1">
    <location>
        <begin position="308"/>
        <end position="407"/>
    </location>
</feature>
<evidence type="ECO:0000313" key="2">
    <source>
        <dbReference type="EMBL" id="KAH0818654.1"/>
    </source>
</evidence>
<gene>
    <name evidence="2" type="ORF">GEV33_004136</name>
</gene>
<comment type="caution">
    <text evidence="2">The sequence shown here is derived from an EMBL/GenBank/DDBJ whole genome shotgun (WGS) entry which is preliminary data.</text>
</comment>
<dbReference type="AlphaFoldDB" id="A0A8J6HPX6"/>
<keyword evidence="3" id="KW-1185">Reference proteome</keyword>
<reference evidence="2" key="1">
    <citation type="journal article" date="2020" name="J Insects Food Feed">
        <title>The yellow mealworm (Tenebrio molitor) genome: a resource for the emerging insects as food and feed industry.</title>
        <authorList>
            <person name="Eriksson T."/>
            <person name="Andere A."/>
            <person name="Kelstrup H."/>
            <person name="Emery V."/>
            <person name="Picard C."/>
        </authorList>
    </citation>
    <scope>NUCLEOTIDE SEQUENCE</scope>
    <source>
        <strain evidence="2">Stoneville</strain>
        <tissue evidence="2">Whole head</tissue>
    </source>
</reference>
<dbReference type="Proteomes" id="UP000719412">
    <property type="component" value="Unassembled WGS sequence"/>
</dbReference>
<feature type="compositionally biased region" description="Basic and acidic residues" evidence="1">
    <location>
        <begin position="140"/>
        <end position="156"/>
    </location>
</feature>
<organism evidence="2 3">
    <name type="scientific">Tenebrio molitor</name>
    <name type="common">Yellow mealworm beetle</name>
    <dbReference type="NCBI Taxonomy" id="7067"/>
    <lineage>
        <taxon>Eukaryota</taxon>
        <taxon>Metazoa</taxon>
        <taxon>Ecdysozoa</taxon>
        <taxon>Arthropoda</taxon>
        <taxon>Hexapoda</taxon>
        <taxon>Insecta</taxon>
        <taxon>Pterygota</taxon>
        <taxon>Neoptera</taxon>
        <taxon>Endopterygota</taxon>
        <taxon>Coleoptera</taxon>
        <taxon>Polyphaga</taxon>
        <taxon>Cucujiformia</taxon>
        <taxon>Tenebrionidae</taxon>
        <taxon>Tenebrio</taxon>
    </lineage>
</organism>
<proteinExistence type="predicted"/>
<reference evidence="2" key="2">
    <citation type="submission" date="2021-08" db="EMBL/GenBank/DDBJ databases">
        <authorList>
            <person name="Eriksson T."/>
        </authorList>
    </citation>
    <scope>NUCLEOTIDE SEQUENCE</scope>
    <source>
        <strain evidence="2">Stoneville</strain>
        <tissue evidence="2">Whole head</tissue>
    </source>
</reference>
<feature type="compositionally biased region" description="Basic and acidic residues" evidence="1">
    <location>
        <begin position="117"/>
        <end position="131"/>
    </location>
</feature>
<evidence type="ECO:0000313" key="3">
    <source>
        <dbReference type="Proteomes" id="UP000719412"/>
    </source>
</evidence>
<name>A0A8J6HPX6_TENMO</name>
<sequence>MEAGKFVERRGLRLQDGYATHMAELYALGSAIKSVAGRRGIDINFATDSIVALDMLTERRGGIAHAIHKELKRIKDKVFDGEAVVVFRPTQRNRRGGQNREEGQRKARGVSGRASPHHGEDAQEGSDKGIHGEVANRMGPRRDRKDDTRRHQDSGHKASRGYLRRFHLSETTGECICSTGSQDTAQYIIEEEGSQGGLRRRQEAIGGAFPFRVTRLTKDEEVRNFNKFAEETKMEEETSRQAGGVPKSINRRSADRLRGLPAAIMSSEAVPARAPNYVTITSGGDVTGYDLTPVGRGMPRAPVPFFGCGGTPHGRGSSAESRRPGVSCQGAGGPPGGAKSSGDGVRDLEDVLGGGECPRRRGANGQKTGDERDDLARSLGKRTGRKQGLSGMTWGANGPETGDEQDDLVHSLGERTGRKSGVGSGVGVGGCIGSWFGAGARRIGMGI</sequence>
<accession>A0A8J6HPX6</accession>
<protein>
    <submittedName>
        <fullName evidence="2">Uncharacterized protein</fullName>
    </submittedName>
</protein>